<reference evidence="9" key="1">
    <citation type="journal article" date="2020" name="Fungal Divers.">
        <title>Resolving the Mortierellaceae phylogeny through synthesis of multi-gene phylogenetics and phylogenomics.</title>
        <authorList>
            <person name="Vandepol N."/>
            <person name="Liber J."/>
            <person name="Desiro A."/>
            <person name="Na H."/>
            <person name="Kennedy M."/>
            <person name="Barry K."/>
            <person name="Grigoriev I.V."/>
            <person name="Miller A.N."/>
            <person name="O'Donnell K."/>
            <person name="Stajich J.E."/>
            <person name="Bonito G."/>
        </authorList>
    </citation>
    <scope>NUCLEOTIDE SEQUENCE</scope>
    <source>
        <strain evidence="9">MES-2147</strain>
    </source>
</reference>
<dbReference type="InterPro" id="IPR003140">
    <property type="entry name" value="PLipase/COase/thioEstase"/>
</dbReference>
<evidence type="ECO:0000256" key="5">
    <source>
        <dbReference type="ARBA" id="ARBA00029392"/>
    </source>
</evidence>
<comment type="caution">
    <text evidence="9">The sequence shown here is derived from an EMBL/GenBank/DDBJ whole genome shotgun (WGS) entry which is preliminary data.</text>
</comment>
<gene>
    <name evidence="9" type="ORF">BGZ65_003915</name>
</gene>
<dbReference type="Gene3D" id="3.40.50.1820">
    <property type="entry name" value="alpha/beta hydrolase"/>
    <property type="match status" value="1"/>
</dbReference>
<dbReference type="AlphaFoldDB" id="A0A9P6IZH3"/>
<keyword evidence="10" id="KW-1185">Reference proteome</keyword>
<feature type="domain" description="Phospholipase/carboxylesterase/thioesterase" evidence="8">
    <location>
        <begin position="10"/>
        <end position="230"/>
    </location>
</feature>
<dbReference type="InterPro" id="IPR029058">
    <property type="entry name" value="AB_hydrolase_fold"/>
</dbReference>
<dbReference type="SUPFAM" id="SSF53474">
    <property type="entry name" value="alpha/beta-Hydrolases"/>
    <property type="match status" value="1"/>
</dbReference>
<evidence type="ECO:0000259" key="8">
    <source>
        <dbReference type="Pfam" id="PF02230"/>
    </source>
</evidence>
<protein>
    <recommendedName>
        <fullName evidence="3">Acyl-protein thioesterase 1</fullName>
        <ecNumber evidence="2">3.1.2.22</ecNumber>
    </recommendedName>
    <alternativeName>
        <fullName evidence="6">Palmitoyl-protein hydrolase</fullName>
    </alternativeName>
</protein>
<dbReference type="OrthoDB" id="2418081at2759"/>
<dbReference type="GO" id="GO:0008474">
    <property type="term" value="F:palmitoyl-(protein) hydrolase activity"/>
    <property type="evidence" value="ECO:0007669"/>
    <property type="project" value="UniProtKB-EC"/>
</dbReference>
<dbReference type="GO" id="GO:0005737">
    <property type="term" value="C:cytoplasm"/>
    <property type="evidence" value="ECO:0007669"/>
    <property type="project" value="TreeGrafter"/>
</dbReference>
<comment type="similarity">
    <text evidence="1">Belongs to the AB hydrolase superfamily. AB hydrolase 2 family.</text>
</comment>
<evidence type="ECO:0000256" key="6">
    <source>
        <dbReference type="ARBA" id="ARBA00031195"/>
    </source>
</evidence>
<evidence type="ECO:0000256" key="1">
    <source>
        <dbReference type="ARBA" id="ARBA00006499"/>
    </source>
</evidence>
<comment type="catalytic activity">
    <reaction evidence="7">
        <text>S-hexadecanoyl-L-cysteinyl-[protein] + H2O = L-cysteinyl-[protein] + hexadecanoate + H(+)</text>
        <dbReference type="Rhea" id="RHEA:19233"/>
        <dbReference type="Rhea" id="RHEA-COMP:10131"/>
        <dbReference type="Rhea" id="RHEA-COMP:11032"/>
        <dbReference type="ChEBI" id="CHEBI:7896"/>
        <dbReference type="ChEBI" id="CHEBI:15377"/>
        <dbReference type="ChEBI" id="CHEBI:15378"/>
        <dbReference type="ChEBI" id="CHEBI:29950"/>
        <dbReference type="ChEBI" id="CHEBI:74151"/>
        <dbReference type="EC" id="3.1.2.22"/>
    </reaction>
</comment>
<dbReference type="InterPro" id="IPR050565">
    <property type="entry name" value="LYPA1-2/EST-like"/>
</dbReference>
<keyword evidence="4" id="KW-0378">Hydrolase</keyword>
<dbReference type="Proteomes" id="UP000749646">
    <property type="component" value="Unassembled WGS sequence"/>
</dbReference>
<organism evidence="9 10">
    <name type="scientific">Modicella reniformis</name>
    <dbReference type="NCBI Taxonomy" id="1440133"/>
    <lineage>
        <taxon>Eukaryota</taxon>
        <taxon>Fungi</taxon>
        <taxon>Fungi incertae sedis</taxon>
        <taxon>Mucoromycota</taxon>
        <taxon>Mortierellomycotina</taxon>
        <taxon>Mortierellomycetes</taxon>
        <taxon>Mortierellales</taxon>
        <taxon>Mortierellaceae</taxon>
        <taxon>Modicella</taxon>
    </lineage>
</organism>
<evidence type="ECO:0000256" key="4">
    <source>
        <dbReference type="ARBA" id="ARBA00022801"/>
    </source>
</evidence>
<name>A0A9P6IZH3_9FUNG</name>
<dbReference type="EMBL" id="JAAAHW010006814">
    <property type="protein sequence ID" value="KAF9954616.1"/>
    <property type="molecule type" value="Genomic_DNA"/>
</dbReference>
<dbReference type="PANTHER" id="PTHR10655:SF17">
    <property type="entry name" value="LYSOPHOSPHOLIPASE-LIKE PROTEIN 1"/>
    <property type="match status" value="1"/>
</dbReference>
<evidence type="ECO:0000313" key="9">
    <source>
        <dbReference type="EMBL" id="KAF9954616.1"/>
    </source>
</evidence>
<dbReference type="GO" id="GO:0052689">
    <property type="term" value="F:carboxylic ester hydrolase activity"/>
    <property type="evidence" value="ECO:0007669"/>
    <property type="project" value="TreeGrafter"/>
</dbReference>
<evidence type="ECO:0000256" key="3">
    <source>
        <dbReference type="ARBA" id="ARBA00014923"/>
    </source>
</evidence>
<evidence type="ECO:0000313" key="10">
    <source>
        <dbReference type="Proteomes" id="UP000749646"/>
    </source>
</evidence>
<proteinExistence type="inferred from homology"/>
<comment type="function">
    <text evidence="5">Hydrolyzes fatty acids from S-acylated cysteine residues in proteins with a strong preference for palmitoylated G-alpha proteins over other acyl substrates. Mediates the deacylation of G-alpha proteins such as GPA1 in vivo, but has weak or no activity toward palmitoylated Ras proteins. Has weak lysophospholipase activity in vitro; however such activity may not exist in vivo.</text>
</comment>
<dbReference type="PANTHER" id="PTHR10655">
    <property type="entry name" value="LYSOPHOSPHOLIPASE-RELATED"/>
    <property type="match status" value="1"/>
</dbReference>
<accession>A0A9P6IZH3</accession>
<sequence length="241" mass="26398">MSAALVKLTAIVQEAAAKHTATVIILHGFGDSGAGWQVSPSAPVGEQPRTSLPHVKFVFPNASARPITSMGGMLVPAWYDIPPMVGERRQQDEQGLLLAGHQVMQLVREEVDQHGIHANRIVIGGFSQGCALGLFTGLTSEYKLAGIVALSGYLPIDNKIMTMVADANRKTPIFWGHGDDDQVVKYEHGEQSVKFLQEQKYPVEFHTYPRMAHSACLQEIKDIQSFLNKTLPKEMPILAKS</sequence>
<evidence type="ECO:0000256" key="2">
    <source>
        <dbReference type="ARBA" id="ARBA00012423"/>
    </source>
</evidence>
<evidence type="ECO:0000256" key="7">
    <source>
        <dbReference type="ARBA" id="ARBA00047337"/>
    </source>
</evidence>
<dbReference type="Pfam" id="PF02230">
    <property type="entry name" value="Abhydrolase_2"/>
    <property type="match status" value="1"/>
</dbReference>
<dbReference type="EC" id="3.1.2.22" evidence="2"/>